<dbReference type="EMBL" id="MUZQ01000881">
    <property type="protein sequence ID" value="OWK49531.1"/>
    <property type="molecule type" value="Genomic_DNA"/>
</dbReference>
<feature type="region of interest" description="Disordered" evidence="1">
    <location>
        <begin position="133"/>
        <end position="152"/>
    </location>
</feature>
<dbReference type="AlphaFoldDB" id="A0A218U7E6"/>
<keyword evidence="3" id="KW-1185">Reference proteome</keyword>
<comment type="caution">
    <text evidence="2">The sequence shown here is derived from an EMBL/GenBank/DDBJ whole genome shotgun (WGS) entry which is preliminary data.</text>
</comment>
<proteinExistence type="predicted"/>
<sequence>MRYSEIDSILLKGAAEEDGAAPDGEQDVRPCYLRKRSAQRCSRSCFSTWSGWARSRGSWCWGTSPKESIQKLMPPLIQKCNELKDKDEDEDLFPLLEVPPRVLAGWQGARATRDAVPAVPGAGRWPRRCSAGSCPTVSRGTGAAWHRWHPQQ</sequence>
<name>A0A218U7E6_9PASE</name>
<dbReference type="Proteomes" id="UP000197619">
    <property type="component" value="Unassembled WGS sequence"/>
</dbReference>
<protein>
    <submittedName>
        <fullName evidence="2">Uncharacterized protein</fullName>
    </submittedName>
</protein>
<organism evidence="2 3">
    <name type="scientific">Lonchura striata</name>
    <name type="common">white-rumped munia</name>
    <dbReference type="NCBI Taxonomy" id="40157"/>
    <lineage>
        <taxon>Eukaryota</taxon>
        <taxon>Metazoa</taxon>
        <taxon>Chordata</taxon>
        <taxon>Craniata</taxon>
        <taxon>Vertebrata</taxon>
        <taxon>Euteleostomi</taxon>
        <taxon>Archelosauria</taxon>
        <taxon>Archosauria</taxon>
        <taxon>Dinosauria</taxon>
        <taxon>Saurischia</taxon>
        <taxon>Theropoda</taxon>
        <taxon>Coelurosauria</taxon>
        <taxon>Aves</taxon>
        <taxon>Neognathae</taxon>
        <taxon>Neoaves</taxon>
        <taxon>Telluraves</taxon>
        <taxon>Australaves</taxon>
        <taxon>Passeriformes</taxon>
        <taxon>Passeroidea</taxon>
        <taxon>Estrildidae</taxon>
        <taxon>Estrildinae</taxon>
        <taxon>Lonchura</taxon>
    </lineage>
</organism>
<evidence type="ECO:0000313" key="3">
    <source>
        <dbReference type="Proteomes" id="UP000197619"/>
    </source>
</evidence>
<evidence type="ECO:0000256" key="1">
    <source>
        <dbReference type="SAM" id="MobiDB-lite"/>
    </source>
</evidence>
<evidence type="ECO:0000313" key="2">
    <source>
        <dbReference type="EMBL" id="OWK49531.1"/>
    </source>
</evidence>
<accession>A0A218U7E6</accession>
<gene>
    <name evidence="2" type="ORF">RLOC_00014943</name>
</gene>
<reference evidence="2 3" key="1">
    <citation type="submission" date="2017-05" db="EMBL/GenBank/DDBJ databases">
        <title>Genome of assembly of the Bengalese finch, Lonchura striata domestica.</title>
        <authorList>
            <person name="Colquitt B.M."/>
            <person name="Brainard M.S."/>
        </authorList>
    </citation>
    <scope>NUCLEOTIDE SEQUENCE [LARGE SCALE GENOMIC DNA]</scope>
    <source>
        <strain evidence="2">White83orange57</strain>
    </source>
</reference>